<dbReference type="PANTHER" id="PTHR35895:SF3">
    <property type="entry name" value="PRE-RRNA PROCESSING PROTEIN"/>
    <property type="match status" value="1"/>
</dbReference>
<gene>
    <name evidence="1" type="ORF">cyc_08253</name>
</gene>
<keyword evidence="1" id="KW-0472">Membrane</keyword>
<proteinExistence type="predicted"/>
<dbReference type="Proteomes" id="UP000095192">
    <property type="component" value="Unassembled WGS sequence"/>
</dbReference>
<dbReference type="VEuPathDB" id="ToxoDB:LOC34624021"/>
<comment type="caution">
    <text evidence="1">The sequence shown here is derived from an EMBL/GenBank/DDBJ whole genome shotgun (WGS) entry which is preliminary data.</text>
</comment>
<dbReference type="GO" id="GO:0016020">
    <property type="term" value="C:membrane"/>
    <property type="evidence" value="ECO:0007669"/>
    <property type="project" value="TreeGrafter"/>
</dbReference>
<evidence type="ECO:0000313" key="1">
    <source>
        <dbReference type="EMBL" id="OEH76291.1"/>
    </source>
</evidence>
<keyword evidence="1" id="KW-0812">Transmembrane</keyword>
<accession>A0A1D3CYL4</accession>
<organism evidence="1 2">
    <name type="scientific">Cyclospora cayetanensis</name>
    <dbReference type="NCBI Taxonomy" id="88456"/>
    <lineage>
        <taxon>Eukaryota</taxon>
        <taxon>Sar</taxon>
        <taxon>Alveolata</taxon>
        <taxon>Apicomplexa</taxon>
        <taxon>Conoidasida</taxon>
        <taxon>Coccidia</taxon>
        <taxon>Eucoccidiorida</taxon>
        <taxon>Eimeriorina</taxon>
        <taxon>Eimeriidae</taxon>
        <taxon>Cyclospora</taxon>
    </lineage>
</organism>
<dbReference type="PANTHER" id="PTHR35895">
    <property type="entry name" value="CHROMOSOME 16, WHOLE GENOME SHOTGUN SEQUENCE"/>
    <property type="match status" value="1"/>
</dbReference>
<name>A0A1D3CYL4_9EIME</name>
<reference evidence="1 2" key="1">
    <citation type="journal article" date="2016" name="BMC Genomics">
        <title>Comparative genomics reveals Cyclospora cayetanensis possesses coccidia-like metabolism and invasion components but unique surface antigens.</title>
        <authorList>
            <person name="Liu S."/>
            <person name="Wang L."/>
            <person name="Zheng H."/>
            <person name="Xu Z."/>
            <person name="Roellig D.M."/>
            <person name="Li N."/>
            <person name="Frace M.A."/>
            <person name="Tang K."/>
            <person name="Arrowood M.J."/>
            <person name="Moss D.M."/>
            <person name="Zhang L."/>
            <person name="Feng Y."/>
            <person name="Xiao L."/>
        </authorList>
    </citation>
    <scope>NUCLEOTIDE SEQUENCE [LARGE SCALE GENOMIC DNA]</scope>
    <source>
        <strain evidence="1 2">CHN_HEN01</strain>
    </source>
</reference>
<dbReference type="InterPro" id="IPR046368">
    <property type="entry name" value="Tag1"/>
</dbReference>
<protein>
    <submittedName>
        <fullName evidence="1">Transmembrane protein</fullName>
    </submittedName>
</protein>
<sequence>MFSAVVAEMPVALEVSIVKVFLPSGDEAPLWLSEGLSLVRLRPLVPPLSALFPGLDPRHLLRELQVGTVSVHLDAAQADRFTITANVQATAICPFGAVVPLAVRGAAFELQLLGGDGLEIGSVTSTTPAAAEAAEAPEITTQLEVQPGGEETLLVISMRTEAVIELAGGGAPLGRWIREALHGSGSLEPFLARGSAAVVLDVGGFSQLLVRGLQIDSSFSFGSEASADASSVMVAADTPDAAVGPVSSEGGKKGGLAFEGEASFSMPVPVRMLLPPLHLKARYGSTLIAELETESISLQPRPSRTAARFSGTLLQQTTSEGLQDLNALAAETVKGLILGEAASEIAGGGAASPQQKQLGPVLQIEATVQSSQSSASAPRWLLDAIQGTILEAPVMGSQLLSPTTVREVQLRDTEIDATGSGVSGSLSVTSRVSLVLEAFFGEGAPLVVEGLRVEAAILDPKSGVALAVVKSVHSMAGAARVKDGDVALDPPATIRALPNGLLSADLSMKLLMDVLDEEAFADFAVTAIQGTAATQILLEGTVSINLQTPLGLLSLEGLHVRQSVPIDGLSATVGALTDDSLRVLSFSVEDVTLDGSGGRDSLSFVVDVIVGKNASPGGSDDMQIRTGALSFSLVDATDGRIVGEGSVPAAVLGGGDSHPMRISGMLYAPSEDRRRGKSRLATFMSKAINGEPLGVYVHWRDDPSNPRPSWMGRVVDSLHLNPSIAGLETSLSLLESLGFRGLRINTETPDAVGVSALVDVTLRSPLGSQVPLHLDKVSGIVELFGLEGEGSPMAALAMESRSPLAQVQEGDVLHVTLQLDQTRDSLRLSDEGRAFADFVSHQINVGPSLLMYKARVSAVVQSPFGILAVSDFEVKGHSSLLEGGSVDANGSALSDIEFTVDGIEFEPPPDGRKALGFSVSVELRIPLDLSMHLGPVAFQLLFDATAADLVGDATQEGEDPATSQSLREELLLSPGVVSLGVLEVPELKLQGGEARLTARGYIQPAQEDLPYVSAFISRLLSSASPDVVLKGLSASLPGGQPAPEWLQSAVRGIIVSAPLPPVSSLVASTFSDLRLENMRLKALPAGEGESGVQLGATIETTVKNPLGEGSPINIKRIEENGGGSPARRLQERPLTTSSSGEAFALASRRLIGRLVVQEKAVQQRGSVVAIEVSETLAFTDSGEAFSSLALEMMQHTTAIRVGVLGTASVQLESIIGELHLHGVPLHSVVSIQGLGLFQADTLRALANSVGAGALTSPRLPRALALETVVQMPASKVAVDLSSLVFTVGFEGEALAAVVVPSMQLKGGGGDGELVGLTGVVKPTSNASFSRLASSFFKGSSYAVQIVGAPEAFEASASSTHGLALTFSGMRSTAMPPLWVRRVLAGVSFEVPVARAVEGGPSQAQNLMREVQVLGVDVDMSGSRNPFVEVDFVASYTFPPQFNVRHKVQSMEGELLLHTPGSTEPVAQLVVKDLVVLGQEPSAADSRLHVELRPTELVVFSGREKTFSQLVQDTVNSSDSLSVDVMGDIRVSVETAVGLLTVAMPVQVTQTIQGLGGLSGSSVSSFFELSEMTVVGADTEFLDAMAKLRLQMPGDDCILGVNLGPIILDVDLPIPADEVSLLEDLDEEFRKHNVVKSDSLGPLVTTGLVKLPRLMIPSPAKRRKQLQQMKEQGLTGELPADTVAAFLFPPVKIEGLELRMGTPQLMSNYLNGVPTTLVVKSNASTTKNELLIPFFDTFRVETVIQGTDRAFIKEVLISVKLRNFQPAFEAIAVFENPTGATVKFKFAKLETFYNGRCVKPVASRCGCLSGVASESEGWGARDRDREGGLLQEDESVASSLGPMVIDKRAHPDIIEPNKISKSSPVPVQPQLKGGTFALVHNILKRLATNSTEKPTVQSVSLLPPPSPAASRGEVCCRSPLDHLVAQERKEGDKCRGGREGESC</sequence>
<keyword evidence="2" id="KW-1185">Reference proteome</keyword>
<dbReference type="VEuPathDB" id="ToxoDB:cyc_08253"/>
<dbReference type="InParanoid" id="A0A1D3CYL4"/>
<dbReference type="EMBL" id="JROU02001492">
    <property type="protein sequence ID" value="OEH76291.1"/>
    <property type="molecule type" value="Genomic_DNA"/>
</dbReference>
<evidence type="ECO:0000313" key="2">
    <source>
        <dbReference type="Proteomes" id="UP000095192"/>
    </source>
</evidence>